<evidence type="ECO:0000313" key="1">
    <source>
        <dbReference type="EMBL" id="KAF2657720.1"/>
    </source>
</evidence>
<evidence type="ECO:0000313" key="2">
    <source>
        <dbReference type="Proteomes" id="UP000799324"/>
    </source>
</evidence>
<reference evidence="1" key="1">
    <citation type="journal article" date="2020" name="Stud. Mycol.">
        <title>101 Dothideomycetes genomes: a test case for predicting lifestyles and emergence of pathogens.</title>
        <authorList>
            <person name="Haridas S."/>
            <person name="Albert R."/>
            <person name="Binder M."/>
            <person name="Bloem J."/>
            <person name="Labutti K."/>
            <person name="Salamov A."/>
            <person name="Andreopoulos B."/>
            <person name="Baker S."/>
            <person name="Barry K."/>
            <person name="Bills G."/>
            <person name="Bluhm B."/>
            <person name="Cannon C."/>
            <person name="Castanera R."/>
            <person name="Culley D."/>
            <person name="Daum C."/>
            <person name="Ezra D."/>
            <person name="Gonzalez J."/>
            <person name="Henrissat B."/>
            <person name="Kuo A."/>
            <person name="Liang C."/>
            <person name="Lipzen A."/>
            <person name="Lutzoni F."/>
            <person name="Magnuson J."/>
            <person name="Mondo S."/>
            <person name="Nolan M."/>
            <person name="Ohm R."/>
            <person name="Pangilinan J."/>
            <person name="Park H.-J."/>
            <person name="Ramirez L."/>
            <person name="Alfaro M."/>
            <person name="Sun H."/>
            <person name="Tritt A."/>
            <person name="Yoshinaga Y."/>
            <person name="Zwiers L.-H."/>
            <person name="Turgeon B."/>
            <person name="Goodwin S."/>
            <person name="Spatafora J."/>
            <person name="Crous P."/>
            <person name="Grigoriev I."/>
        </authorList>
    </citation>
    <scope>NUCLEOTIDE SEQUENCE</scope>
    <source>
        <strain evidence="1">CBS 122681</strain>
    </source>
</reference>
<name>A0A6A6TD24_9PLEO</name>
<organism evidence="1 2">
    <name type="scientific">Lophiostoma macrostomum CBS 122681</name>
    <dbReference type="NCBI Taxonomy" id="1314788"/>
    <lineage>
        <taxon>Eukaryota</taxon>
        <taxon>Fungi</taxon>
        <taxon>Dikarya</taxon>
        <taxon>Ascomycota</taxon>
        <taxon>Pezizomycotina</taxon>
        <taxon>Dothideomycetes</taxon>
        <taxon>Pleosporomycetidae</taxon>
        <taxon>Pleosporales</taxon>
        <taxon>Lophiostomataceae</taxon>
        <taxon>Lophiostoma</taxon>
    </lineage>
</organism>
<proteinExistence type="predicted"/>
<protein>
    <submittedName>
        <fullName evidence="1">Uncharacterized protein</fullName>
    </submittedName>
</protein>
<dbReference type="OrthoDB" id="3795413at2759"/>
<dbReference type="Proteomes" id="UP000799324">
    <property type="component" value="Unassembled WGS sequence"/>
</dbReference>
<keyword evidence="2" id="KW-1185">Reference proteome</keyword>
<accession>A0A6A6TD24</accession>
<dbReference type="EMBL" id="MU004322">
    <property type="protein sequence ID" value="KAF2657720.1"/>
    <property type="molecule type" value="Genomic_DNA"/>
</dbReference>
<sequence>MSDAYYKSLRQRRELNQRGLKNRGEDVDLWQDYVDIQKTLQQHAMAYGSLRSKRLTQKLCSTLPSEIRNMIYDEILSLEEVANEVATSRKCVVEPYSHSPKTYRLSFEDRMSHFPEQYATWGFFCDRFRREFVMNYYFRTEFQLDRWYDLHYFLFTDVFKTGCKPLTLIPKLTLLVDAGGLTSIPKTNKGLQLFRHGGTRKGFELMLDCSAVIRTERMGVIKDGLRGVVHELEEEDISVEYTYDGDKMEI</sequence>
<gene>
    <name evidence="1" type="ORF">K491DRAFT_677011</name>
</gene>
<dbReference type="AlphaFoldDB" id="A0A6A6TD24"/>